<proteinExistence type="predicted"/>
<evidence type="ECO:0000313" key="3">
    <source>
        <dbReference type="Proteomes" id="UP000559860"/>
    </source>
</evidence>
<evidence type="ECO:0000259" key="1">
    <source>
        <dbReference type="Pfam" id="PF04577"/>
    </source>
</evidence>
<organism evidence="2 3">
    <name type="scientific">Gluconacetobacter aggeris</name>
    <dbReference type="NCBI Taxonomy" id="1286186"/>
    <lineage>
        <taxon>Bacteria</taxon>
        <taxon>Pseudomonadati</taxon>
        <taxon>Pseudomonadota</taxon>
        <taxon>Alphaproteobacteria</taxon>
        <taxon>Acetobacterales</taxon>
        <taxon>Acetobacteraceae</taxon>
        <taxon>Gluconacetobacter</taxon>
    </lineage>
</organism>
<dbReference type="Pfam" id="PF04577">
    <property type="entry name" value="Glyco_transf_61"/>
    <property type="match status" value="1"/>
</dbReference>
<dbReference type="GO" id="GO:0016757">
    <property type="term" value="F:glycosyltransferase activity"/>
    <property type="evidence" value="ECO:0007669"/>
    <property type="project" value="InterPro"/>
</dbReference>
<sequence>MTETNGWFDIHFHPTDRLEDFGYLPEPHKIAYGNPLLSAPPPAILNEDSIGDRTIIDSHHRRDFVPGIEYYCLPGKNLTLGSAGFIRNESNDIFSNSNIYSTFVSGAIIDSLPQSWRGSIFNKSSEPVFHDEPIVILINYPFVYGHVLLEMFPKIYAYTKLQEIGIRFKVAIPKSIPIWMHDFVDLFINKGDIIYYDHENIVIKARSFIMISTLNRGYIFHPEMNCLVGESIRKIKIISQNEENKKIYLSRRLARASERAVENEAELEYFYSGIGYQIIYPEQLTPKEQIYIFSRATRIVGVFGSGLHNTIFSPRGAKVLCIGWLNAIQSYISNLRGHTIAYYLNGAEHGTKIDIRNIERITSQYLS</sequence>
<dbReference type="RefSeq" id="WP_182987251.1">
    <property type="nucleotide sequence ID" value="NZ_JABEQD010000013.1"/>
</dbReference>
<feature type="domain" description="Glycosyltransferase 61 catalytic" evidence="1">
    <location>
        <begin position="144"/>
        <end position="320"/>
    </location>
</feature>
<evidence type="ECO:0000313" key="2">
    <source>
        <dbReference type="EMBL" id="MBB2169745.1"/>
    </source>
</evidence>
<name>A0A7W4IVB7_9PROT</name>
<protein>
    <submittedName>
        <fullName evidence="2">DUF563 domain-containing protein</fullName>
    </submittedName>
</protein>
<comment type="caution">
    <text evidence="2">The sequence shown here is derived from an EMBL/GenBank/DDBJ whole genome shotgun (WGS) entry which is preliminary data.</text>
</comment>
<keyword evidence="3" id="KW-1185">Reference proteome</keyword>
<gene>
    <name evidence="2" type="ORF">HLH36_15565</name>
</gene>
<dbReference type="InterPro" id="IPR049625">
    <property type="entry name" value="Glyco_transf_61_cat"/>
</dbReference>
<dbReference type="Proteomes" id="UP000559860">
    <property type="component" value="Unassembled WGS sequence"/>
</dbReference>
<reference evidence="2 3" key="1">
    <citation type="submission" date="2020-04" db="EMBL/GenBank/DDBJ databases">
        <title>Description of novel Gluconacetobacter.</title>
        <authorList>
            <person name="Sombolestani A."/>
        </authorList>
    </citation>
    <scope>NUCLEOTIDE SEQUENCE [LARGE SCALE GENOMIC DNA]</scope>
    <source>
        <strain evidence="2 3">LMG 27801</strain>
    </source>
</reference>
<dbReference type="AlphaFoldDB" id="A0A7W4IVB7"/>
<dbReference type="EMBL" id="JABEQD010000013">
    <property type="protein sequence ID" value="MBB2169745.1"/>
    <property type="molecule type" value="Genomic_DNA"/>
</dbReference>
<accession>A0A7W4IVB7</accession>